<comment type="caution">
    <text evidence="2">The sequence shown here is derived from an EMBL/GenBank/DDBJ whole genome shotgun (WGS) entry which is preliminary data.</text>
</comment>
<dbReference type="InterPro" id="IPR011256">
    <property type="entry name" value="Reg_factor_effector_dom_sf"/>
</dbReference>
<dbReference type="AlphaFoldDB" id="A0A0P6XMR0"/>
<protein>
    <recommendedName>
        <fullName evidence="1">GyrI-like small molecule binding domain-containing protein</fullName>
    </recommendedName>
</protein>
<gene>
    <name evidence="2" type="ORF">ADN00_08845</name>
</gene>
<dbReference type="Proteomes" id="UP000050417">
    <property type="component" value="Unassembled WGS sequence"/>
</dbReference>
<dbReference type="InterPro" id="IPR029442">
    <property type="entry name" value="GyrI-like"/>
</dbReference>
<sequence>MEKLDLKKQPGLFYQPSPKQPQIVNLPTMNFLMIDGTGNPNTSTLYQQAVEALYSVSYTLKFTCKKELGKDYGVMPLEGLWWGTRIDQHVFSEADKDQFQWTMMIMQPDFITPEMVERATREAAAKKDLPLAANLRFESFTEGTVVQIMHIGPFDTEGPTVETMHNFAFEQGYHLRGKHHEIYLSDPRRTDPSKWKTIVRHPIEK</sequence>
<reference evidence="2 3" key="1">
    <citation type="submission" date="2015-07" db="EMBL/GenBank/DDBJ databases">
        <title>Genome sequence of Ornatilinea apprima DSM 23815.</title>
        <authorList>
            <person name="Hemp J."/>
            <person name="Ward L.M."/>
            <person name="Pace L.A."/>
            <person name="Fischer W.W."/>
        </authorList>
    </citation>
    <scope>NUCLEOTIDE SEQUENCE [LARGE SCALE GENOMIC DNA]</scope>
    <source>
        <strain evidence="2 3">P3M-1</strain>
    </source>
</reference>
<dbReference type="OrthoDB" id="4772335at2"/>
<evidence type="ECO:0000259" key="1">
    <source>
        <dbReference type="Pfam" id="PF06445"/>
    </source>
</evidence>
<organism evidence="2 3">
    <name type="scientific">Ornatilinea apprima</name>
    <dbReference type="NCBI Taxonomy" id="1134406"/>
    <lineage>
        <taxon>Bacteria</taxon>
        <taxon>Bacillati</taxon>
        <taxon>Chloroflexota</taxon>
        <taxon>Anaerolineae</taxon>
        <taxon>Anaerolineales</taxon>
        <taxon>Anaerolineaceae</taxon>
        <taxon>Ornatilinea</taxon>
    </lineage>
</organism>
<evidence type="ECO:0000313" key="3">
    <source>
        <dbReference type="Proteomes" id="UP000050417"/>
    </source>
</evidence>
<dbReference type="Pfam" id="PF06445">
    <property type="entry name" value="GyrI-like"/>
    <property type="match status" value="1"/>
</dbReference>
<dbReference type="Gene3D" id="3.20.80.10">
    <property type="entry name" value="Regulatory factor, effector binding domain"/>
    <property type="match status" value="1"/>
</dbReference>
<dbReference type="InterPro" id="IPR008319">
    <property type="entry name" value="GyrI-like_CCH_Lin2189-like"/>
</dbReference>
<feature type="domain" description="GyrI-like small molecule binding" evidence="1">
    <location>
        <begin position="20"/>
        <end position="202"/>
    </location>
</feature>
<dbReference type="EMBL" id="LGCL01000022">
    <property type="protein sequence ID" value="KPL77693.1"/>
    <property type="molecule type" value="Genomic_DNA"/>
</dbReference>
<proteinExistence type="predicted"/>
<evidence type="ECO:0000313" key="2">
    <source>
        <dbReference type="EMBL" id="KPL77693.1"/>
    </source>
</evidence>
<dbReference type="PATRIC" id="fig|1134406.4.peg.1491"/>
<dbReference type="PIRSF" id="PIRSF031644">
    <property type="entry name" value="UCP031644"/>
    <property type="match status" value="1"/>
</dbReference>
<keyword evidence="3" id="KW-1185">Reference proteome</keyword>
<accession>A0A0P6XMR0</accession>
<dbReference type="SUPFAM" id="SSF55136">
    <property type="entry name" value="Probable bacterial effector-binding domain"/>
    <property type="match status" value="1"/>
</dbReference>
<name>A0A0P6XMR0_9CHLR</name>